<protein>
    <submittedName>
        <fullName evidence="1">Uncharacterized protein</fullName>
    </submittedName>
</protein>
<gene>
    <name evidence="1" type="ORF">LARSCL_LOCUS16204</name>
</gene>
<sequence>MSIENKLKDSHPCCIHSSHLYFRTDKECKDEKNEKESQFKVENYSLEEIEQGFREYLDRSLEERAILRDPFVFRDRDLHVNHCLRVIPDSFKEKVTKHLEEQKSSPCV</sequence>
<reference evidence="1 2" key="1">
    <citation type="submission" date="2024-04" db="EMBL/GenBank/DDBJ databases">
        <authorList>
            <person name="Rising A."/>
            <person name="Reimegard J."/>
            <person name="Sonavane S."/>
            <person name="Akerstrom W."/>
            <person name="Nylinder S."/>
            <person name="Hedman E."/>
            <person name="Kallberg Y."/>
        </authorList>
    </citation>
    <scope>NUCLEOTIDE SEQUENCE [LARGE SCALE GENOMIC DNA]</scope>
</reference>
<keyword evidence="2" id="KW-1185">Reference proteome</keyword>
<proteinExistence type="predicted"/>
<accession>A0AAV2B264</accession>
<dbReference type="AlphaFoldDB" id="A0AAV2B264"/>
<dbReference type="Proteomes" id="UP001497382">
    <property type="component" value="Unassembled WGS sequence"/>
</dbReference>
<organism evidence="1 2">
    <name type="scientific">Larinioides sclopetarius</name>
    <dbReference type="NCBI Taxonomy" id="280406"/>
    <lineage>
        <taxon>Eukaryota</taxon>
        <taxon>Metazoa</taxon>
        <taxon>Ecdysozoa</taxon>
        <taxon>Arthropoda</taxon>
        <taxon>Chelicerata</taxon>
        <taxon>Arachnida</taxon>
        <taxon>Araneae</taxon>
        <taxon>Araneomorphae</taxon>
        <taxon>Entelegynae</taxon>
        <taxon>Araneoidea</taxon>
        <taxon>Araneidae</taxon>
        <taxon>Larinioides</taxon>
    </lineage>
</organism>
<comment type="caution">
    <text evidence="1">The sequence shown here is derived from an EMBL/GenBank/DDBJ whole genome shotgun (WGS) entry which is preliminary data.</text>
</comment>
<evidence type="ECO:0000313" key="2">
    <source>
        <dbReference type="Proteomes" id="UP001497382"/>
    </source>
</evidence>
<evidence type="ECO:0000313" key="1">
    <source>
        <dbReference type="EMBL" id="CAL1289922.1"/>
    </source>
</evidence>
<name>A0AAV2B264_9ARAC</name>
<dbReference type="EMBL" id="CAXIEN010000257">
    <property type="protein sequence ID" value="CAL1289922.1"/>
    <property type="molecule type" value="Genomic_DNA"/>
</dbReference>